<comment type="caution">
    <text evidence="2">The sequence shown here is derived from an EMBL/GenBank/DDBJ whole genome shotgun (WGS) entry which is preliminary data.</text>
</comment>
<dbReference type="CDD" id="cd00030">
    <property type="entry name" value="C2"/>
    <property type="match status" value="1"/>
</dbReference>
<dbReference type="PROSITE" id="PS50004">
    <property type="entry name" value="C2"/>
    <property type="match status" value="1"/>
</dbReference>
<name>A0A8J8NBN3_HALGN</name>
<evidence type="ECO:0000313" key="3">
    <source>
        <dbReference type="Proteomes" id="UP000785679"/>
    </source>
</evidence>
<dbReference type="InterPro" id="IPR052981">
    <property type="entry name" value="Ingression_C2_domain"/>
</dbReference>
<feature type="domain" description="C2" evidence="1">
    <location>
        <begin position="1"/>
        <end position="88"/>
    </location>
</feature>
<dbReference type="PANTHER" id="PTHR47052:SF3">
    <property type="entry name" value="INGRESSION PROTEIN 1"/>
    <property type="match status" value="1"/>
</dbReference>
<gene>
    <name evidence="2" type="ORF">FGO68_gene14958</name>
</gene>
<dbReference type="Pfam" id="PF00168">
    <property type="entry name" value="C2"/>
    <property type="match status" value="1"/>
</dbReference>
<dbReference type="PANTHER" id="PTHR47052">
    <property type="entry name" value="CONSERVED SERINE PROLINE-RICH PROTEIN (AFU_ORTHOLOGUE AFUA_2G01790)"/>
    <property type="match status" value="1"/>
</dbReference>
<dbReference type="Proteomes" id="UP000785679">
    <property type="component" value="Unassembled WGS sequence"/>
</dbReference>
<sequence>MDPYLVLECNGQKAQTKVHHGGGKYPVWNQVREYCDMGFQSFDFTVNSQNDEILIKCFDSDPGKDDFVGQCRIKVSTLCINNGVREWINMDRKQKLMGQIMLETRFTPYVQNDQQMHAQTFMHAQPMHMPQMSIQQPMFIAKETGYVPQNVGQTYYQMGGAGTNQHPPGYYPGSHS</sequence>
<protein>
    <recommendedName>
        <fullName evidence="1">C2 domain-containing protein</fullName>
    </recommendedName>
</protein>
<dbReference type="InterPro" id="IPR035892">
    <property type="entry name" value="C2_domain_sf"/>
</dbReference>
<keyword evidence="3" id="KW-1185">Reference proteome</keyword>
<reference evidence="2" key="1">
    <citation type="submission" date="2019-06" db="EMBL/GenBank/DDBJ databases">
        <authorList>
            <person name="Zheng W."/>
        </authorList>
    </citation>
    <scope>NUCLEOTIDE SEQUENCE</scope>
    <source>
        <strain evidence="2">QDHG01</strain>
    </source>
</reference>
<dbReference type="OrthoDB" id="312957at2759"/>
<dbReference type="EMBL" id="RRYP01026058">
    <property type="protein sequence ID" value="TNV71889.1"/>
    <property type="molecule type" value="Genomic_DNA"/>
</dbReference>
<organism evidence="2 3">
    <name type="scientific">Halteria grandinella</name>
    <dbReference type="NCBI Taxonomy" id="5974"/>
    <lineage>
        <taxon>Eukaryota</taxon>
        <taxon>Sar</taxon>
        <taxon>Alveolata</taxon>
        <taxon>Ciliophora</taxon>
        <taxon>Intramacronucleata</taxon>
        <taxon>Spirotrichea</taxon>
        <taxon>Stichotrichia</taxon>
        <taxon>Sporadotrichida</taxon>
        <taxon>Halteriidae</taxon>
        <taxon>Halteria</taxon>
    </lineage>
</organism>
<evidence type="ECO:0000259" key="1">
    <source>
        <dbReference type="PROSITE" id="PS50004"/>
    </source>
</evidence>
<proteinExistence type="predicted"/>
<dbReference type="Gene3D" id="2.60.40.150">
    <property type="entry name" value="C2 domain"/>
    <property type="match status" value="1"/>
</dbReference>
<evidence type="ECO:0000313" key="2">
    <source>
        <dbReference type="EMBL" id="TNV71889.1"/>
    </source>
</evidence>
<dbReference type="AlphaFoldDB" id="A0A8J8NBN3"/>
<dbReference type="InterPro" id="IPR000008">
    <property type="entry name" value="C2_dom"/>
</dbReference>
<accession>A0A8J8NBN3</accession>
<dbReference type="SUPFAM" id="SSF49562">
    <property type="entry name" value="C2 domain (Calcium/lipid-binding domain, CaLB)"/>
    <property type="match status" value="1"/>
</dbReference>